<accession>A0ABW6BAT1</accession>
<dbReference type="CDD" id="cd04301">
    <property type="entry name" value="NAT_SF"/>
    <property type="match status" value="1"/>
</dbReference>
<dbReference type="RefSeq" id="WP_377613509.1">
    <property type="nucleotide sequence ID" value="NZ_JBHUPA010000039.1"/>
</dbReference>
<dbReference type="InterPro" id="IPR000182">
    <property type="entry name" value="GNAT_dom"/>
</dbReference>
<dbReference type="Pfam" id="PF00583">
    <property type="entry name" value="Acetyltransf_1"/>
    <property type="match status" value="1"/>
</dbReference>
<evidence type="ECO:0000259" key="1">
    <source>
        <dbReference type="PROSITE" id="PS51186"/>
    </source>
</evidence>
<keyword evidence="2" id="KW-0012">Acyltransferase</keyword>
<comment type="caution">
    <text evidence="2">The sequence shown here is derived from an EMBL/GenBank/DDBJ whole genome shotgun (WGS) entry which is preliminary data.</text>
</comment>
<evidence type="ECO:0000313" key="2">
    <source>
        <dbReference type="EMBL" id="MFD2965589.1"/>
    </source>
</evidence>
<organism evidence="2 3">
    <name type="scientific">Olivibacter jilunii</name>
    <dbReference type="NCBI Taxonomy" id="985016"/>
    <lineage>
        <taxon>Bacteria</taxon>
        <taxon>Pseudomonadati</taxon>
        <taxon>Bacteroidota</taxon>
        <taxon>Sphingobacteriia</taxon>
        <taxon>Sphingobacteriales</taxon>
        <taxon>Sphingobacteriaceae</taxon>
        <taxon>Olivibacter</taxon>
    </lineage>
</organism>
<evidence type="ECO:0000313" key="3">
    <source>
        <dbReference type="Proteomes" id="UP001597560"/>
    </source>
</evidence>
<dbReference type="Proteomes" id="UP001597560">
    <property type="component" value="Unassembled WGS sequence"/>
</dbReference>
<proteinExistence type="predicted"/>
<dbReference type="SUPFAM" id="SSF55729">
    <property type="entry name" value="Acyl-CoA N-acyltransferases (Nat)"/>
    <property type="match status" value="1"/>
</dbReference>
<gene>
    <name evidence="2" type="ORF">ACFS6J_27565</name>
</gene>
<keyword evidence="2" id="KW-0808">Transferase</keyword>
<dbReference type="InterPro" id="IPR016181">
    <property type="entry name" value="Acyl_CoA_acyltransferase"/>
</dbReference>
<protein>
    <submittedName>
        <fullName evidence="2">GNAT family N-acetyltransferase</fullName>
        <ecNumber evidence="2">2.3.1.-</ecNumber>
    </submittedName>
</protein>
<keyword evidence="3" id="KW-1185">Reference proteome</keyword>
<dbReference type="EMBL" id="JBHUPA010000039">
    <property type="protein sequence ID" value="MFD2965589.1"/>
    <property type="molecule type" value="Genomic_DNA"/>
</dbReference>
<name>A0ABW6BAT1_9SPHI</name>
<dbReference type="Gene3D" id="3.40.630.30">
    <property type="match status" value="1"/>
</dbReference>
<feature type="domain" description="N-acetyltransferase" evidence="1">
    <location>
        <begin position="2"/>
        <end position="197"/>
    </location>
</feature>
<dbReference type="PROSITE" id="PS51186">
    <property type="entry name" value="GNAT"/>
    <property type="match status" value="1"/>
</dbReference>
<sequence>MYDVRRLKKTDGSLVDAICDSLKTAYDPNVARFFVHRDEGYKKFFNSVLEHPLYATYYAYDVNSGELSGFACFQFIEGVIFLKHIVVDNRLRGSGIGTRLLASGLADIQQTLPTGNYLFQLQVFEKNSQALSWYLSIGMELVDCTYWYDLTPSIVKTHASGSTPSLSLRIISDDFGFKQLSYEDFYLGTLLAEKTLIIRNALVLDKLDLLGQVIQQLHISSVGYISQTALNFSLVDKALLMSKPVNFLELV</sequence>
<dbReference type="GO" id="GO:0016746">
    <property type="term" value="F:acyltransferase activity"/>
    <property type="evidence" value="ECO:0007669"/>
    <property type="project" value="UniProtKB-KW"/>
</dbReference>
<dbReference type="EC" id="2.3.1.-" evidence="2"/>
<reference evidence="3" key="1">
    <citation type="journal article" date="2019" name="Int. J. Syst. Evol. Microbiol.">
        <title>The Global Catalogue of Microorganisms (GCM) 10K type strain sequencing project: providing services to taxonomists for standard genome sequencing and annotation.</title>
        <authorList>
            <consortium name="The Broad Institute Genomics Platform"/>
            <consortium name="The Broad Institute Genome Sequencing Center for Infectious Disease"/>
            <person name="Wu L."/>
            <person name="Ma J."/>
        </authorList>
    </citation>
    <scope>NUCLEOTIDE SEQUENCE [LARGE SCALE GENOMIC DNA]</scope>
    <source>
        <strain evidence="3">KCTC 23098</strain>
    </source>
</reference>